<reference evidence="1" key="1">
    <citation type="journal article" date="2019" name="MBio">
        <title>Virus Genomes from Deep Sea Sediments Expand the Ocean Megavirome and Support Independent Origins of Viral Gigantism.</title>
        <authorList>
            <person name="Backstrom D."/>
            <person name="Yutin N."/>
            <person name="Jorgensen S.L."/>
            <person name="Dharamshi J."/>
            <person name="Homa F."/>
            <person name="Zaremba-Niedwiedzka K."/>
            <person name="Spang A."/>
            <person name="Wolf Y.I."/>
            <person name="Koonin E.V."/>
            <person name="Ettema T.J."/>
        </authorList>
    </citation>
    <scope>NUCLEOTIDE SEQUENCE</scope>
</reference>
<gene>
    <name evidence="1" type="ORF">LCMAC103_04060</name>
</gene>
<evidence type="ECO:0000313" key="1">
    <source>
        <dbReference type="EMBL" id="QBK87062.1"/>
    </source>
</evidence>
<organism evidence="1">
    <name type="scientific">Marseillevirus LCMAC103</name>
    <dbReference type="NCBI Taxonomy" id="2506604"/>
    <lineage>
        <taxon>Viruses</taxon>
        <taxon>Varidnaviria</taxon>
        <taxon>Bamfordvirae</taxon>
        <taxon>Nucleocytoviricota</taxon>
        <taxon>Megaviricetes</taxon>
        <taxon>Pimascovirales</taxon>
        <taxon>Pimascovirales incertae sedis</taxon>
        <taxon>Marseilleviridae</taxon>
    </lineage>
</organism>
<name>A0A481YV78_9VIRU</name>
<accession>A0A481YV78</accession>
<sequence length="119" mass="13429">MPDQWLREAGKMPQDLEIFNCSETDVDVYVSRAEPQFDLASSLSDGMHDLTFPDDPFFRHAALSAGDRMLFYEPFESAFVLVTAKLGCRDVIVWKREVRTAKVAVITPDDIAAATAKWE</sequence>
<dbReference type="EMBL" id="MK500341">
    <property type="protein sequence ID" value="QBK87062.1"/>
    <property type="molecule type" value="Genomic_DNA"/>
</dbReference>
<proteinExistence type="predicted"/>
<protein>
    <submittedName>
        <fullName evidence="1">Uncharacterized protein</fullName>
    </submittedName>
</protein>